<dbReference type="AlphaFoldDB" id="A0A1E3KZG8"/>
<reference evidence="1 2" key="1">
    <citation type="submission" date="2016-08" db="EMBL/GenBank/DDBJ databases">
        <title>Genome sequencing of Paenibacillus sp. TI45-13ar, isolated from Korean traditional nuruk.</title>
        <authorList>
            <person name="Kim S.-J."/>
        </authorList>
    </citation>
    <scope>NUCLEOTIDE SEQUENCE [LARGE SCALE GENOMIC DNA]</scope>
    <source>
        <strain evidence="1 2">TI45-13ar</strain>
    </source>
</reference>
<gene>
    <name evidence="1" type="ORF">PTI45_03805</name>
</gene>
<proteinExistence type="predicted"/>
<dbReference type="STRING" id="1886670.PTI45_03805"/>
<protein>
    <submittedName>
        <fullName evidence="1">Uncharacterized protein</fullName>
    </submittedName>
</protein>
<keyword evidence="2" id="KW-1185">Reference proteome</keyword>
<sequence length="166" mass="19680">MNRLTIKKAVIDNQELIAIKRYFTNLSSEANMHFQSVFIDFEGYDDVLEQVYEVKEIRTWVSSLFDAFPYLLYFITPLYNNDLLLIACLCDTETFIDAEHLKTNQEYDQQHIDIFLTAPHMALDLKMKRSNYEHINMALQRFQYLSKDRHATPIIMNRLESNISII</sequence>
<comment type="caution">
    <text evidence="1">The sequence shown here is derived from an EMBL/GenBank/DDBJ whole genome shotgun (WGS) entry which is preliminary data.</text>
</comment>
<name>A0A1E3KZG8_9BACL</name>
<organism evidence="1 2">
    <name type="scientific">Paenibacillus nuruki</name>
    <dbReference type="NCBI Taxonomy" id="1886670"/>
    <lineage>
        <taxon>Bacteria</taxon>
        <taxon>Bacillati</taxon>
        <taxon>Bacillota</taxon>
        <taxon>Bacilli</taxon>
        <taxon>Bacillales</taxon>
        <taxon>Paenibacillaceae</taxon>
        <taxon>Paenibacillus</taxon>
    </lineage>
</organism>
<evidence type="ECO:0000313" key="2">
    <source>
        <dbReference type="Proteomes" id="UP000094578"/>
    </source>
</evidence>
<accession>A0A1E3KZG8</accession>
<dbReference type="RefSeq" id="WP_069329153.1">
    <property type="nucleotide sequence ID" value="NZ_MDER01000074.1"/>
</dbReference>
<evidence type="ECO:0000313" key="1">
    <source>
        <dbReference type="EMBL" id="ODP26844.1"/>
    </source>
</evidence>
<dbReference type="EMBL" id="MDER01000074">
    <property type="protein sequence ID" value="ODP26844.1"/>
    <property type="molecule type" value="Genomic_DNA"/>
</dbReference>
<dbReference type="Proteomes" id="UP000094578">
    <property type="component" value="Unassembled WGS sequence"/>
</dbReference>